<evidence type="ECO:0000313" key="2">
    <source>
        <dbReference type="EMBL" id="PCH35086.1"/>
    </source>
</evidence>
<accession>A0A2H3IYQ0</accession>
<reference evidence="2 3" key="1">
    <citation type="journal article" date="2012" name="Science">
        <title>The Paleozoic origin of enzymatic lignin decomposition reconstructed from 31 fungal genomes.</title>
        <authorList>
            <person name="Floudas D."/>
            <person name="Binder M."/>
            <person name="Riley R."/>
            <person name="Barry K."/>
            <person name="Blanchette R.A."/>
            <person name="Henrissat B."/>
            <person name="Martinez A.T."/>
            <person name="Otillar R."/>
            <person name="Spatafora J.W."/>
            <person name="Yadav J.S."/>
            <person name="Aerts A."/>
            <person name="Benoit I."/>
            <person name="Boyd A."/>
            <person name="Carlson A."/>
            <person name="Copeland A."/>
            <person name="Coutinho P.M."/>
            <person name="de Vries R.P."/>
            <person name="Ferreira P."/>
            <person name="Findley K."/>
            <person name="Foster B."/>
            <person name="Gaskell J."/>
            <person name="Glotzer D."/>
            <person name="Gorecki P."/>
            <person name="Heitman J."/>
            <person name="Hesse C."/>
            <person name="Hori C."/>
            <person name="Igarashi K."/>
            <person name="Jurgens J.A."/>
            <person name="Kallen N."/>
            <person name="Kersten P."/>
            <person name="Kohler A."/>
            <person name="Kuees U."/>
            <person name="Kumar T.K.A."/>
            <person name="Kuo A."/>
            <person name="LaButti K."/>
            <person name="Larrondo L.F."/>
            <person name="Lindquist E."/>
            <person name="Ling A."/>
            <person name="Lombard V."/>
            <person name="Lucas S."/>
            <person name="Lundell T."/>
            <person name="Martin R."/>
            <person name="McLaughlin D.J."/>
            <person name="Morgenstern I."/>
            <person name="Morin E."/>
            <person name="Murat C."/>
            <person name="Nagy L.G."/>
            <person name="Nolan M."/>
            <person name="Ohm R.A."/>
            <person name="Patyshakuliyeva A."/>
            <person name="Rokas A."/>
            <person name="Ruiz-Duenas F.J."/>
            <person name="Sabat G."/>
            <person name="Salamov A."/>
            <person name="Samejima M."/>
            <person name="Schmutz J."/>
            <person name="Slot J.C."/>
            <person name="St John F."/>
            <person name="Stenlid J."/>
            <person name="Sun H."/>
            <person name="Sun S."/>
            <person name="Syed K."/>
            <person name="Tsang A."/>
            <person name="Wiebenga A."/>
            <person name="Young D."/>
            <person name="Pisabarro A."/>
            <person name="Eastwood D.C."/>
            <person name="Martin F."/>
            <person name="Cullen D."/>
            <person name="Grigoriev I.V."/>
            <person name="Hibbett D.S."/>
        </authorList>
    </citation>
    <scope>NUCLEOTIDE SEQUENCE [LARGE SCALE GENOMIC DNA]</scope>
    <source>
        <strain evidence="2 3">MD-104</strain>
    </source>
</reference>
<gene>
    <name evidence="2" type="ORF">WOLCODRAFT_139733</name>
</gene>
<feature type="compositionally biased region" description="Basic and acidic residues" evidence="1">
    <location>
        <begin position="34"/>
        <end position="45"/>
    </location>
</feature>
<keyword evidence="3" id="KW-1185">Reference proteome</keyword>
<dbReference type="Proteomes" id="UP000218811">
    <property type="component" value="Unassembled WGS sequence"/>
</dbReference>
<name>A0A2H3IYQ0_WOLCO</name>
<proteinExistence type="predicted"/>
<organism evidence="2 3">
    <name type="scientific">Wolfiporia cocos (strain MD-104)</name>
    <name type="common">Brown rot fungus</name>
    <dbReference type="NCBI Taxonomy" id="742152"/>
    <lineage>
        <taxon>Eukaryota</taxon>
        <taxon>Fungi</taxon>
        <taxon>Dikarya</taxon>
        <taxon>Basidiomycota</taxon>
        <taxon>Agaricomycotina</taxon>
        <taxon>Agaricomycetes</taxon>
        <taxon>Polyporales</taxon>
        <taxon>Phaeolaceae</taxon>
        <taxon>Wolfiporia</taxon>
    </lineage>
</organism>
<dbReference type="AlphaFoldDB" id="A0A2H3IYQ0"/>
<feature type="region of interest" description="Disordered" evidence="1">
    <location>
        <begin position="30"/>
        <end position="52"/>
    </location>
</feature>
<protein>
    <submittedName>
        <fullName evidence="2">Uncharacterized protein</fullName>
    </submittedName>
</protein>
<evidence type="ECO:0000313" key="3">
    <source>
        <dbReference type="Proteomes" id="UP000218811"/>
    </source>
</evidence>
<sequence>MWGDVFSIHDDFNDLKIDIDHLEYYLSNPECTDEQSHTRQEQEGRRRSRLRESFSASDLDDVEVRRITQDMVNLRPWSQLSPTHTRVKAIKSVAMKPPGPIAEMITVRCFN</sequence>
<dbReference type="EMBL" id="KB467843">
    <property type="protein sequence ID" value="PCH35086.1"/>
    <property type="molecule type" value="Genomic_DNA"/>
</dbReference>
<evidence type="ECO:0000256" key="1">
    <source>
        <dbReference type="SAM" id="MobiDB-lite"/>
    </source>
</evidence>